<dbReference type="HOGENOM" id="CLU_127017_0_0_6"/>
<name>W0HKV9_9GAMM</name>
<dbReference type="NCBIfam" id="NF047498">
    <property type="entry name" value="LIC_12616_fam"/>
    <property type="match status" value="1"/>
</dbReference>
<protein>
    <recommendedName>
        <fullName evidence="1">Phage neck terminator protein gp12-like domain-containing protein</fullName>
    </recommendedName>
</protein>
<dbReference type="Proteomes" id="UP000019025">
    <property type="component" value="Chromosome"/>
</dbReference>
<organism evidence="2 3">
    <name type="scientific">Candidatus Sodalis pierantonii str. SOPE</name>
    <dbReference type="NCBI Taxonomy" id="2342"/>
    <lineage>
        <taxon>Bacteria</taxon>
        <taxon>Pseudomonadati</taxon>
        <taxon>Pseudomonadota</taxon>
        <taxon>Gammaproteobacteria</taxon>
        <taxon>Enterobacterales</taxon>
        <taxon>Bruguierivoracaceae</taxon>
        <taxon>Sodalis</taxon>
    </lineage>
</organism>
<reference evidence="2 3" key="1">
    <citation type="journal article" date="2014" name="Genome Biol. Evol.">
        <title>Genome degeneration and adaptation in a nascent stage of symbiosis.</title>
        <authorList>
            <person name="Oakeson K.F."/>
            <person name="Gil R."/>
            <person name="Clayton A.L."/>
            <person name="Dunn D.M."/>
            <person name="von Niederhausern A.C."/>
            <person name="Hamil C."/>
            <person name="Aoyagi A."/>
            <person name="Duval B."/>
            <person name="Baca A."/>
            <person name="Silva F.J."/>
            <person name="Vallier A."/>
            <person name="Jackson D.G."/>
            <person name="Latorre A."/>
            <person name="Weiss R.B."/>
            <person name="Heddi A."/>
            <person name="Moya A."/>
            <person name="Dale C."/>
        </authorList>
    </citation>
    <scope>NUCLEOTIDE SEQUENCE [LARGE SCALE GENOMIC DNA]</scope>
    <source>
        <strain evidence="3">none</strain>
    </source>
</reference>
<dbReference type="Pfam" id="PF23961">
    <property type="entry name" value="Phage_tail_terminator_9"/>
    <property type="match status" value="1"/>
</dbReference>
<dbReference type="InterPro" id="IPR057087">
    <property type="entry name" value="Gp12-like"/>
</dbReference>
<evidence type="ECO:0000313" key="3">
    <source>
        <dbReference type="Proteomes" id="UP000019025"/>
    </source>
</evidence>
<gene>
    <name evidence="2" type="ORF">SOPEG_0589</name>
</gene>
<dbReference type="STRING" id="2342.SOPEG_0589"/>
<dbReference type="AlphaFoldDB" id="W0HKV9"/>
<dbReference type="KEGG" id="pes:SOPEG_0589"/>
<evidence type="ECO:0000259" key="1">
    <source>
        <dbReference type="Pfam" id="PF23961"/>
    </source>
</evidence>
<evidence type="ECO:0000313" key="2">
    <source>
        <dbReference type="EMBL" id="AHF73142.1"/>
    </source>
</evidence>
<dbReference type="EMBL" id="CP006568">
    <property type="protein sequence ID" value="AHF73142.1"/>
    <property type="molecule type" value="Genomic_DNA"/>
</dbReference>
<sequence>MKIVRSQQNAVSMPVGDFITMTSLHSTGLSTGVVTYTAPVAAGPGTQQITRTTQWRCQLDFYGQTAARHALTFATLIRSELGTDVFRRAGNVICPLYCSEPHQTTMINGEQQYEPRWTLDIVAQIHPVVSAPLAFFDSVTLKTTITESLDGHSNQ</sequence>
<feature type="domain" description="Phage neck terminator protein gp12-like" evidence="1">
    <location>
        <begin position="4"/>
        <end position="142"/>
    </location>
</feature>
<accession>W0HKV9</accession>
<keyword evidence="3" id="KW-1185">Reference proteome</keyword>
<dbReference type="eggNOG" id="ENOG5032RQX">
    <property type="taxonomic scope" value="Bacteria"/>
</dbReference>
<proteinExistence type="predicted"/>